<dbReference type="GO" id="GO:0046872">
    <property type="term" value="F:metal ion binding"/>
    <property type="evidence" value="ECO:0007669"/>
    <property type="project" value="UniProtKB-KW"/>
</dbReference>
<dbReference type="PANTHER" id="PTHR42693">
    <property type="entry name" value="ARYLSULFATASE FAMILY MEMBER"/>
    <property type="match status" value="1"/>
</dbReference>
<dbReference type="InterPro" id="IPR050738">
    <property type="entry name" value="Sulfatase"/>
</dbReference>
<dbReference type="InterPro" id="IPR000917">
    <property type="entry name" value="Sulfatase_N"/>
</dbReference>
<dbReference type="PROSITE" id="PS51318">
    <property type="entry name" value="TAT"/>
    <property type="match status" value="1"/>
</dbReference>
<reference evidence="6 7" key="1">
    <citation type="submission" date="2020-08" db="EMBL/GenBank/DDBJ databases">
        <title>Genomic Encyclopedia of Type Strains, Phase IV (KMG-IV): sequencing the most valuable type-strain genomes for metagenomic binning, comparative biology and taxonomic classification.</title>
        <authorList>
            <person name="Goeker M."/>
        </authorList>
    </citation>
    <scope>NUCLEOTIDE SEQUENCE [LARGE SCALE GENOMIC DNA]</scope>
    <source>
        <strain evidence="6 7">DSM 101806</strain>
    </source>
</reference>
<dbReference type="RefSeq" id="WP_183998463.1">
    <property type="nucleotide sequence ID" value="NZ_JACIEH010000002.1"/>
</dbReference>
<dbReference type="InterPro" id="IPR006311">
    <property type="entry name" value="TAT_signal"/>
</dbReference>
<keyword evidence="3 6" id="KW-0378">Hydrolase</keyword>
<keyword evidence="7" id="KW-1185">Reference proteome</keyword>
<protein>
    <submittedName>
        <fullName evidence="6">Arylsulfatase</fullName>
        <ecNumber evidence="6">3.1.6.1</ecNumber>
    </submittedName>
</protein>
<dbReference type="Pfam" id="PF00884">
    <property type="entry name" value="Sulfatase"/>
    <property type="match status" value="1"/>
</dbReference>
<evidence type="ECO:0000256" key="3">
    <source>
        <dbReference type="ARBA" id="ARBA00022801"/>
    </source>
</evidence>
<comment type="caution">
    <text evidence="6">The sequence shown here is derived from an EMBL/GenBank/DDBJ whole genome shotgun (WGS) entry which is preliminary data.</text>
</comment>
<dbReference type="CDD" id="cd16025">
    <property type="entry name" value="PAS_like"/>
    <property type="match status" value="1"/>
</dbReference>
<dbReference type="Gene3D" id="3.40.720.10">
    <property type="entry name" value="Alkaline Phosphatase, subunit A"/>
    <property type="match status" value="1"/>
</dbReference>
<evidence type="ECO:0000259" key="5">
    <source>
        <dbReference type="Pfam" id="PF00884"/>
    </source>
</evidence>
<comment type="similarity">
    <text evidence="1">Belongs to the sulfatase family.</text>
</comment>
<sequence length="585" mass="64554">MADQVRGMNRRQALKGGLSLGAMAAAAFGASRGLAWAKRRDSRPNMIVIMGDDIGYSDLGAYGGDTDTPHLDALAARSVRFDNFYNMSRCCPSRASLLTGRYPHRVNMTGNGTSLSLDTPTVAEQLRAGGYATAMIGKWHLTAAEPLTPPAEHLKWLNHQGHFDRDFGDRRTYPVSRGFDYHWGIIWGVCDYYDPFSLVENYTPVRELPKDFYLTDAISDHAVEQVHKLGRGDKPFMMYLAYTAAHWPLMAPEAVIQKYLPRFGDGWDAMRKRRYARQVQLGLVDPKIDPLPPLDDDYAENAKIAWDALTPEHRAEQVRKMATHAAMIDIMDQGIGRVVQALKDSGAYENTVILFLVDNGASPEIMVRPGYDRPSETRDGRKVGYGEYPGGIGTELNQTGIGAQWASAANTPFHWWKAESYQGGTHTPFFISWPAGMKGREGGVVRQGTHIVDVTPTLLELAGIAPSQKGAPMDGKSFAGALTGKALPRPRPFFFEHYGARAAIDGQWKIVSLAPHGGDQSYRQWALYDLASDRTETKDLAARHPEIVGRLAKAWRDWAMSVGLKLRAEGGVGAGAPEKVDNFSD</sequence>
<proteinExistence type="inferred from homology"/>
<dbReference type="AlphaFoldDB" id="A0A7W6JTA6"/>
<dbReference type="InterPro" id="IPR024607">
    <property type="entry name" value="Sulfatase_CS"/>
</dbReference>
<dbReference type="PANTHER" id="PTHR42693:SF53">
    <property type="entry name" value="ENDO-4-O-SULFATASE"/>
    <property type="match status" value="1"/>
</dbReference>
<dbReference type="Proteomes" id="UP000557392">
    <property type="component" value="Unassembled WGS sequence"/>
</dbReference>
<dbReference type="Gene3D" id="3.30.1120.10">
    <property type="match status" value="1"/>
</dbReference>
<evidence type="ECO:0000313" key="6">
    <source>
        <dbReference type="EMBL" id="MBB4099164.1"/>
    </source>
</evidence>
<evidence type="ECO:0000313" key="7">
    <source>
        <dbReference type="Proteomes" id="UP000557392"/>
    </source>
</evidence>
<organism evidence="6 7">
    <name type="scientific">Sphingomonas kyeonggiensis</name>
    <dbReference type="NCBI Taxonomy" id="1268553"/>
    <lineage>
        <taxon>Bacteria</taxon>
        <taxon>Pseudomonadati</taxon>
        <taxon>Pseudomonadota</taxon>
        <taxon>Alphaproteobacteria</taxon>
        <taxon>Sphingomonadales</taxon>
        <taxon>Sphingomonadaceae</taxon>
        <taxon>Sphingomonas</taxon>
    </lineage>
</organism>
<evidence type="ECO:0000256" key="1">
    <source>
        <dbReference type="ARBA" id="ARBA00008779"/>
    </source>
</evidence>
<dbReference type="PROSITE" id="PS00149">
    <property type="entry name" value="SULFATASE_2"/>
    <property type="match status" value="1"/>
</dbReference>
<keyword evidence="4" id="KW-0106">Calcium</keyword>
<dbReference type="SUPFAM" id="SSF53649">
    <property type="entry name" value="Alkaline phosphatase-like"/>
    <property type="match status" value="1"/>
</dbReference>
<gene>
    <name evidence="6" type="ORF">GGR46_002728</name>
</gene>
<dbReference type="EMBL" id="JACIEH010000002">
    <property type="protein sequence ID" value="MBB4099164.1"/>
    <property type="molecule type" value="Genomic_DNA"/>
</dbReference>
<accession>A0A7W6JTA6</accession>
<dbReference type="GO" id="GO:0004065">
    <property type="term" value="F:arylsulfatase activity"/>
    <property type="evidence" value="ECO:0007669"/>
    <property type="project" value="UniProtKB-EC"/>
</dbReference>
<keyword evidence="2" id="KW-0479">Metal-binding</keyword>
<dbReference type="InterPro" id="IPR017850">
    <property type="entry name" value="Alkaline_phosphatase_core_sf"/>
</dbReference>
<name>A0A7W6JTA6_9SPHN</name>
<dbReference type="EC" id="3.1.6.1" evidence="6"/>
<evidence type="ECO:0000256" key="2">
    <source>
        <dbReference type="ARBA" id="ARBA00022723"/>
    </source>
</evidence>
<evidence type="ECO:0000256" key="4">
    <source>
        <dbReference type="ARBA" id="ARBA00022837"/>
    </source>
</evidence>
<feature type="domain" description="Sulfatase N-terminal" evidence="5">
    <location>
        <begin position="44"/>
        <end position="464"/>
    </location>
</feature>